<dbReference type="Pfam" id="PF23562">
    <property type="entry name" value="AMP-binding_C_3"/>
    <property type="match status" value="1"/>
</dbReference>
<reference evidence="7" key="1">
    <citation type="journal article" date="2017" name="Nat. Ecol. Evol.">
        <title>Genome expansion and lineage-specific genetic innovations in the forest pathogenic fungi Armillaria.</title>
        <authorList>
            <person name="Sipos G."/>
            <person name="Prasanna A.N."/>
            <person name="Walter M.C."/>
            <person name="O'Connor E."/>
            <person name="Balint B."/>
            <person name="Krizsan K."/>
            <person name="Kiss B."/>
            <person name="Hess J."/>
            <person name="Varga T."/>
            <person name="Slot J."/>
            <person name="Riley R."/>
            <person name="Boka B."/>
            <person name="Rigling D."/>
            <person name="Barry K."/>
            <person name="Lee J."/>
            <person name="Mihaltcheva S."/>
            <person name="LaButti K."/>
            <person name="Lipzen A."/>
            <person name="Waldron R."/>
            <person name="Moloney N.M."/>
            <person name="Sperisen C."/>
            <person name="Kredics L."/>
            <person name="Vagvoelgyi C."/>
            <person name="Patrignani A."/>
            <person name="Fitzpatrick D."/>
            <person name="Nagy I."/>
            <person name="Doyle S."/>
            <person name="Anderson J.B."/>
            <person name="Grigoriev I.V."/>
            <person name="Gueldener U."/>
            <person name="Muensterkoetter M."/>
            <person name="Nagy L.G."/>
        </authorList>
    </citation>
    <scope>NUCLEOTIDE SEQUENCE [LARGE SCALE GENOMIC DNA]</scope>
    <source>
        <strain evidence="7">28-4</strain>
    </source>
</reference>
<evidence type="ECO:0000256" key="2">
    <source>
        <dbReference type="ARBA" id="ARBA00022553"/>
    </source>
</evidence>
<dbReference type="Gene3D" id="3.40.50.720">
    <property type="entry name" value="NAD(P)-binding Rossmann-like Domain"/>
    <property type="match status" value="1"/>
</dbReference>
<sequence>MATTDLPTPQGIPNSTFTPPPTDGSLTLTQIFDHHYLKSRDHTLFRYEDDAGKVIDIEWGRAVPAIHLVAQIVLKSVTMVSSARPVVAILAAADSVTYYTTIAGIMRAGCIAFPISVRNSDAAVAHVIRSTGANYMFLSQDPGMQKLAEVALQKLNNEERQDFKMMPMPSFESLYSGSAEPSDFLPSIKNGDLEAQALIMHSSGSTTFPKPIPFTYKIMMQSGLLPYFGEVNICGDVLSAHAVPMFHLMGAIQIAWTAYTGVIMTVFRPGWPPIIPTPDRVFSGAIATKCNLMFCVPAFLENWEKDPQRVEKLSKFKTIVFAGGPLQPTVGDRLTQQGVCLVPLYGQTETATVTLFLPKRPPPEGWDYWRVRTTTQAIIFKRRDGALIRQQTTPTHQPAILNTEIDGVPALNTNDLIARHPTNPELWRVHGRGDDQIMHSSGEKASAICMYRDILSKDPKISSAIMFGRGRFHAGVIVTPVTEEPVLPNDEDWLSRYRNAIWPTVTKANQFAPQHSRIFKEMILVADKSKPFEFTPKGTPRRQAVLNAYSAEIDAAYEAVKQSSQTHLVAPIQWELSNSLHFVREAVEKILTNKVEDNDDLFQYGCDSLQATWIRNTILHALRSTSKINTHDIPHNFVYANPTIHLLSEYLVKVAKGSHLRDIKHQTQVMLDMARNYSTDFAIAASGLVPDSSKEVVLLTGSTGAFGSYILDALLRSDDVVKVYALNRSGHSSSLQRQTDAFIERGLDPDILTSSKVVFVDSDLSANLFGLDYSVYHELIGDVTCVMHNAWQVDFNISLASLEPLVRGTRRLIDFSLSCRVAPRFVFTSSAGVFRSTFIYTNGFDYTAAEEPLADPAISAGWGYGESKWVAEYILEEAAKTTTLKPVIVRTGQLTGGANGAWNIKEWFPSLVKSSQDLKCLPDVPGSASWIPIDIAAKALVELRLSKCRYIHLLHPRPVTASIILQRVSSALRIPLVPYSQWIGAIEQTSQNEGSDRAASETPALQLLEFFRSQGSGNTNNGEAFGFPSLQTTNLEQSATLGNLRQLGIEDVDKWLNYWRGAGFIV</sequence>
<dbReference type="Pfam" id="PF07993">
    <property type="entry name" value="NAD_binding_4"/>
    <property type="match status" value="1"/>
</dbReference>
<keyword evidence="2" id="KW-0597">Phosphoprotein</keyword>
<dbReference type="InterPro" id="IPR042099">
    <property type="entry name" value="ANL_N_sf"/>
</dbReference>
<feature type="domain" description="Thioester reductase (TE)" evidence="5">
    <location>
        <begin position="699"/>
        <end position="939"/>
    </location>
</feature>
<dbReference type="PANTHER" id="PTHR43439:SF2">
    <property type="entry name" value="ENZYME, PUTATIVE (JCVI)-RELATED"/>
    <property type="match status" value="1"/>
</dbReference>
<evidence type="ECO:0000256" key="1">
    <source>
        <dbReference type="ARBA" id="ARBA00022450"/>
    </source>
</evidence>
<dbReference type="AlphaFoldDB" id="A0A2H3BLD1"/>
<evidence type="ECO:0000259" key="5">
    <source>
        <dbReference type="Pfam" id="PF07993"/>
    </source>
</evidence>
<protein>
    <submittedName>
        <fullName evidence="6">Acetyl-CoA synthetase-like protein</fullName>
    </submittedName>
</protein>
<organism evidence="6 7">
    <name type="scientific">Armillaria solidipes</name>
    <dbReference type="NCBI Taxonomy" id="1076256"/>
    <lineage>
        <taxon>Eukaryota</taxon>
        <taxon>Fungi</taxon>
        <taxon>Dikarya</taxon>
        <taxon>Basidiomycota</taxon>
        <taxon>Agaricomycotina</taxon>
        <taxon>Agaricomycetes</taxon>
        <taxon>Agaricomycetidae</taxon>
        <taxon>Agaricales</taxon>
        <taxon>Marasmiineae</taxon>
        <taxon>Physalacriaceae</taxon>
        <taxon>Armillaria</taxon>
    </lineage>
</organism>
<dbReference type="InterPro" id="IPR000873">
    <property type="entry name" value="AMP-dep_synth/lig_dom"/>
</dbReference>
<dbReference type="InterPro" id="IPR051414">
    <property type="entry name" value="Adenylate-forming_Reductase"/>
</dbReference>
<dbReference type="PANTHER" id="PTHR43439">
    <property type="entry name" value="PHENYLACETATE-COENZYME A LIGASE"/>
    <property type="match status" value="1"/>
</dbReference>
<dbReference type="InterPro" id="IPR036291">
    <property type="entry name" value="NAD(P)-bd_dom_sf"/>
</dbReference>
<dbReference type="Gene3D" id="3.40.50.12780">
    <property type="entry name" value="N-terminal domain of ligase-like"/>
    <property type="match status" value="1"/>
</dbReference>
<dbReference type="SUPFAM" id="SSF56801">
    <property type="entry name" value="Acetyl-CoA synthetase-like"/>
    <property type="match status" value="1"/>
</dbReference>
<keyword evidence="1" id="KW-0596">Phosphopantetheine</keyword>
<dbReference type="Proteomes" id="UP000218334">
    <property type="component" value="Unassembled WGS sequence"/>
</dbReference>
<evidence type="ECO:0000259" key="4">
    <source>
        <dbReference type="Pfam" id="PF00501"/>
    </source>
</evidence>
<dbReference type="Pfam" id="PF00501">
    <property type="entry name" value="AMP-binding"/>
    <property type="match status" value="1"/>
</dbReference>
<evidence type="ECO:0000313" key="6">
    <source>
        <dbReference type="EMBL" id="PBK71685.1"/>
    </source>
</evidence>
<name>A0A2H3BLD1_9AGAR</name>
<keyword evidence="7" id="KW-1185">Reference proteome</keyword>
<evidence type="ECO:0000313" key="7">
    <source>
        <dbReference type="Proteomes" id="UP000218334"/>
    </source>
</evidence>
<proteinExistence type="predicted"/>
<dbReference type="EMBL" id="KZ293423">
    <property type="protein sequence ID" value="PBK71685.1"/>
    <property type="molecule type" value="Genomic_DNA"/>
</dbReference>
<dbReference type="SUPFAM" id="SSF51735">
    <property type="entry name" value="NAD(P)-binding Rossmann-fold domains"/>
    <property type="match status" value="1"/>
</dbReference>
<feature type="region of interest" description="Disordered" evidence="3">
    <location>
        <begin position="1"/>
        <end position="23"/>
    </location>
</feature>
<gene>
    <name evidence="6" type="ORF">ARMSODRAFT_882969</name>
</gene>
<accession>A0A2H3BLD1</accession>
<dbReference type="InterPro" id="IPR013120">
    <property type="entry name" value="FAR_NAD-bd"/>
</dbReference>
<evidence type="ECO:0000256" key="3">
    <source>
        <dbReference type="SAM" id="MobiDB-lite"/>
    </source>
</evidence>
<feature type="compositionally biased region" description="Polar residues" evidence="3">
    <location>
        <begin position="1"/>
        <end position="17"/>
    </location>
</feature>
<dbReference type="STRING" id="1076256.A0A2H3BLD1"/>
<feature type="domain" description="AMP-dependent synthetase/ligase" evidence="4">
    <location>
        <begin position="90"/>
        <end position="361"/>
    </location>
</feature>